<evidence type="ECO:0000313" key="2">
    <source>
        <dbReference type="EMBL" id="MQM08795.1"/>
    </source>
</evidence>
<proteinExistence type="predicted"/>
<feature type="compositionally biased region" description="Pro residues" evidence="1">
    <location>
        <begin position="154"/>
        <end position="176"/>
    </location>
</feature>
<evidence type="ECO:0000313" key="3">
    <source>
        <dbReference type="Proteomes" id="UP000652761"/>
    </source>
</evidence>
<feature type="region of interest" description="Disordered" evidence="1">
    <location>
        <begin position="129"/>
        <end position="176"/>
    </location>
</feature>
<protein>
    <submittedName>
        <fullName evidence="2">Uncharacterized protein</fullName>
    </submittedName>
</protein>
<reference evidence="2" key="1">
    <citation type="submission" date="2017-07" db="EMBL/GenBank/DDBJ databases">
        <title>Taro Niue Genome Assembly and Annotation.</title>
        <authorList>
            <person name="Atibalentja N."/>
            <person name="Keating K."/>
            <person name="Fields C.J."/>
        </authorList>
    </citation>
    <scope>NUCLEOTIDE SEQUENCE</scope>
    <source>
        <strain evidence="2">Niue_2</strain>
        <tissue evidence="2">Leaf</tissue>
    </source>
</reference>
<gene>
    <name evidence="2" type="ORF">Taro_041652</name>
</gene>
<organism evidence="2 3">
    <name type="scientific">Colocasia esculenta</name>
    <name type="common">Wild taro</name>
    <name type="synonym">Arum esculentum</name>
    <dbReference type="NCBI Taxonomy" id="4460"/>
    <lineage>
        <taxon>Eukaryota</taxon>
        <taxon>Viridiplantae</taxon>
        <taxon>Streptophyta</taxon>
        <taxon>Embryophyta</taxon>
        <taxon>Tracheophyta</taxon>
        <taxon>Spermatophyta</taxon>
        <taxon>Magnoliopsida</taxon>
        <taxon>Liliopsida</taxon>
        <taxon>Araceae</taxon>
        <taxon>Aroideae</taxon>
        <taxon>Colocasieae</taxon>
        <taxon>Colocasia</taxon>
    </lineage>
</organism>
<dbReference type="AlphaFoldDB" id="A0A843WWG6"/>
<accession>A0A843WWG6</accession>
<name>A0A843WWG6_COLES</name>
<feature type="compositionally biased region" description="Low complexity" evidence="1">
    <location>
        <begin position="221"/>
        <end position="238"/>
    </location>
</feature>
<feature type="region of interest" description="Disordered" evidence="1">
    <location>
        <begin position="218"/>
        <end position="246"/>
    </location>
</feature>
<sequence>MVATETGTETSLTHWTMQQGARTRLSTPCRSLLNTVRDTNSEMSGRMLNNVRLNSRTPPARLPPPPTARTGRWWAGGDGRLADGRDACAAGHGGRASRVVDGDAATARGMLRGRTAVEEKEDRQINVVLPHQLFKTMSSSNRAPQRDGKTSVSPPSPVPSSPPARPAPQAQPSPPSFSPDYWNSFYIGWKIALHKASQLYDHKGLTNILPDISPRAEHICSSSPSPSPARSSSSPPSSIECSGYGV</sequence>
<keyword evidence="3" id="KW-1185">Reference proteome</keyword>
<evidence type="ECO:0000256" key="1">
    <source>
        <dbReference type="SAM" id="MobiDB-lite"/>
    </source>
</evidence>
<dbReference type="Proteomes" id="UP000652761">
    <property type="component" value="Unassembled WGS sequence"/>
</dbReference>
<dbReference type="EMBL" id="NMUH01004208">
    <property type="protein sequence ID" value="MQM08795.1"/>
    <property type="molecule type" value="Genomic_DNA"/>
</dbReference>
<comment type="caution">
    <text evidence="2">The sequence shown here is derived from an EMBL/GenBank/DDBJ whole genome shotgun (WGS) entry which is preliminary data.</text>
</comment>